<accession>K3Y4H3</accession>
<sequence length="30" mass="3651">MRPRPGNPTRNRLTHHNKQQARNADEGWRR</sequence>
<evidence type="ECO:0000256" key="1">
    <source>
        <dbReference type="SAM" id="MobiDB-lite"/>
    </source>
</evidence>
<dbReference type="InParanoid" id="K3Y4H3"/>
<protein>
    <submittedName>
        <fullName evidence="2">Uncharacterized protein</fullName>
    </submittedName>
</protein>
<name>K3Y4H3_SETIT</name>
<dbReference type="EnsemblPlants" id="KQL11546">
    <property type="protein sequence ID" value="KQL11546"/>
    <property type="gene ID" value="SETIT_009111mg"/>
</dbReference>
<keyword evidence="3" id="KW-1185">Reference proteome</keyword>
<evidence type="ECO:0000313" key="3">
    <source>
        <dbReference type="Proteomes" id="UP000004995"/>
    </source>
</evidence>
<proteinExistence type="predicted"/>
<dbReference type="EMBL" id="AGNK02002624">
    <property type="status" value="NOT_ANNOTATED_CDS"/>
    <property type="molecule type" value="Genomic_DNA"/>
</dbReference>
<reference evidence="2" key="2">
    <citation type="submission" date="2018-08" db="UniProtKB">
        <authorList>
            <consortium name="EnsemblPlants"/>
        </authorList>
    </citation>
    <scope>IDENTIFICATION</scope>
    <source>
        <strain evidence="2">Yugu1</strain>
    </source>
</reference>
<dbReference type="AlphaFoldDB" id="K3Y4H3"/>
<dbReference type="HOGENOM" id="CLU_3407029_0_0_1"/>
<dbReference type="Proteomes" id="UP000004995">
    <property type="component" value="Unassembled WGS sequence"/>
</dbReference>
<dbReference type="Gramene" id="KQL11546">
    <property type="protein sequence ID" value="KQL11546"/>
    <property type="gene ID" value="SETIT_009111mg"/>
</dbReference>
<feature type="region of interest" description="Disordered" evidence="1">
    <location>
        <begin position="1"/>
        <end position="30"/>
    </location>
</feature>
<evidence type="ECO:0000313" key="2">
    <source>
        <dbReference type="EnsemblPlants" id="KQL11546"/>
    </source>
</evidence>
<reference evidence="3" key="1">
    <citation type="journal article" date="2012" name="Nat. Biotechnol.">
        <title>Reference genome sequence of the model plant Setaria.</title>
        <authorList>
            <person name="Bennetzen J.L."/>
            <person name="Schmutz J."/>
            <person name="Wang H."/>
            <person name="Percifield R."/>
            <person name="Hawkins J."/>
            <person name="Pontaroli A.C."/>
            <person name="Estep M."/>
            <person name="Feng L."/>
            <person name="Vaughn J.N."/>
            <person name="Grimwood J."/>
            <person name="Jenkins J."/>
            <person name="Barry K."/>
            <person name="Lindquist E."/>
            <person name="Hellsten U."/>
            <person name="Deshpande S."/>
            <person name="Wang X."/>
            <person name="Wu X."/>
            <person name="Mitros T."/>
            <person name="Triplett J."/>
            <person name="Yang X."/>
            <person name="Ye C.Y."/>
            <person name="Mauro-Herrera M."/>
            <person name="Wang L."/>
            <person name="Li P."/>
            <person name="Sharma M."/>
            <person name="Sharma R."/>
            <person name="Ronald P.C."/>
            <person name="Panaud O."/>
            <person name="Kellogg E.A."/>
            <person name="Brutnell T.P."/>
            <person name="Doust A.N."/>
            <person name="Tuskan G.A."/>
            <person name="Rokhsar D."/>
            <person name="Devos K.M."/>
        </authorList>
    </citation>
    <scope>NUCLEOTIDE SEQUENCE [LARGE SCALE GENOMIC DNA]</scope>
    <source>
        <strain evidence="3">cv. Yugu1</strain>
    </source>
</reference>
<organism evidence="2 3">
    <name type="scientific">Setaria italica</name>
    <name type="common">Foxtail millet</name>
    <name type="synonym">Panicum italicum</name>
    <dbReference type="NCBI Taxonomy" id="4555"/>
    <lineage>
        <taxon>Eukaryota</taxon>
        <taxon>Viridiplantae</taxon>
        <taxon>Streptophyta</taxon>
        <taxon>Embryophyta</taxon>
        <taxon>Tracheophyta</taxon>
        <taxon>Spermatophyta</taxon>
        <taxon>Magnoliopsida</taxon>
        <taxon>Liliopsida</taxon>
        <taxon>Poales</taxon>
        <taxon>Poaceae</taxon>
        <taxon>PACMAD clade</taxon>
        <taxon>Panicoideae</taxon>
        <taxon>Panicodae</taxon>
        <taxon>Paniceae</taxon>
        <taxon>Cenchrinae</taxon>
        <taxon>Setaria</taxon>
    </lineage>
</organism>